<dbReference type="InterPro" id="IPR001155">
    <property type="entry name" value="OxRdtase_FMN_N"/>
</dbReference>
<feature type="domain" description="NADH:flavin oxidoreductase/NADH oxidase N-terminal" evidence="10">
    <location>
        <begin position="24"/>
        <end position="350"/>
    </location>
</feature>
<dbReference type="Gene3D" id="3.50.50.60">
    <property type="entry name" value="FAD/NAD(P)-binding domain"/>
    <property type="match status" value="1"/>
</dbReference>
<keyword evidence="6" id="KW-0479">Metal-binding</keyword>
<comment type="similarity">
    <text evidence="3">In the N-terminal section; belongs to the NADH:flavin oxidoreductase/NADH oxidase family.</text>
</comment>
<keyword evidence="8" id="KW-0408">Iron</keyword>
<dbReference type="EMBL" id="CAFBNE010000003">
    <property type="protein sequence ID" value="CAB4929995.1"/>
    <property type="molecule type" value="Genomic_DNA"/>
</dbReference>
<dbReference type="PANTHER" id="PTHR42917">
    <property type="entry name" value="2,4-DIENOYL-COA REDUCTASE"/>
    <property type="match status" value="1"/>
</dbReference>
<dbReference type="GO" id="GO:0046872">
    <property type="term" value="F:metal ion binding"/>
    <property type="evidence" value="ECO:0007669"/>
    <property type="project" value="UniProtKB-KW"/>
</dbReference>
<dbReference type="PRINTS" id="PR00368">
    <property type="entry name" value="FADPNR"/>
</dbReference>
<reference evidence="11" key="1">
    <citation type="submission" date="2020-05" db="EMBL/GenBank/DDBJ databases">
        <authorList>
            <person name="Chiriac C."/>
            <person name="Salcher M."/>
            <person name="Ghai R."/>
            <person name="Kavagutti S V."/>
        </authorList>
    </citation>
    <scope>NUCLEOTIDE SEQUENCE</scope>
</reference>
<keyword evidence="7" id="KW-0560">Oxidoreductase</keyword>
<name>A0A6J7IGV3_9ZZZZ</name>
<evidence type="ECO:0000256" key="3">
    <source>
        <dbReference type="ARBA" id="ARBA00011048"/>
    </source>
</evidence>
<comment type="cofactor">
    <cofactor evidence="1">
        <name>FMN</name>
        <dbReference type="ChEBI" id="CHEBI:58210"/>
    </cofactor>
</comment>
<evidence type="ECO:0000256" key="4">
    <source>
        <dbReference type="ARBA" id="ARBA00022630"/>
    </source>
</evidence>
<dbReference type="InterPro" id="IPR036188">
    <property type="entry name" value="FAD/NAD-bd_sf"/>
</dbReference>
<accession>A0A6J7IGV3</accession>
<dbReference type="GO" id="GO:0016491">
    <property type="term" value="F:oxidoreductase activity"/>
    <property type="evidence" value="ECO:0007669"/>
    <property type="project" value="UniProtKB-KW"/>
</dbReference>
<dbReference type="Gene3D" id="3.20.20.70">
    <property type="entry name" value="Aldolase class I"/>
    <property type="match status" value="1"/>
</dbReference>
<evidence type="ECO:0000256" key="9">
    <source>
        <dbReference type="ARBA" id="ARBA00023014"/>
    </source>
</evidence>
<evidence type="ECO:0000256" key="5">
    <source>
        <dbReference type="ARBA" id="ARBA00022643"/>
    </source>
</evidence>
<dbReference type="SUPFAM" id="SSF51905">
    <property type="entry name" value="FAD/NAD(P)-binding domain"/>
    <property type="match status" value="1"/>
</dbReference>
<keyword evidence="9" id="KW-0411">Iron-sulfur</keyword>
<keyword evidence="5" id="KW-0288">FMN</keyword>
<dbReference type="SUPFAM" id="SSF51395">
    <property type="entry name" value="FMN-linked oxidoreductases"/>
    <property type="match status" value="1"/>
</dbReference>
<comment type="cofactor">
    <cofactor evidence="2">
        <name>[4Fe-4S] cluster</name>
        <dbReference type="ChEBI" id="CHEBI:49883"/>
    </cofactor>
</comment>
<evidence type="ECO:0000259" key="10">
    <source>
        <dbReference type="Pfam" id="PF00724"/>
    </source>
</evidence>
<dbReference type="InterPro" id="IPR013785">
    <property type="entry name" value="Aldolase_TIM"/>
</dbReference>
<dbReference type="Pfam" id="PF00724">
    <property type="entry name" value="Oxidored_FMN"/>
    <property type="match status" value="1"/>
</dbReference>
<proteinExistence type="inferred from homology"/>
<dbReference type="GO" id="GO:0051536">
    <property type="term" value="F:iron-sulfur cluster binding"/>
    <property type="evidence" value="ECO:0007669"/>
    <property type="project" value="UniProtKB-KW"/>
</dbReference>
<keyword evidence="4" id="KW-0285">Flavoprotein</keyword>
<organism evidence="11">
    <name type="scientific">freshwater metagenome</name>
    <dbReference type="NCBI Taxonomy" id="449393"/>
    <lineage>
        <taxon>unclassified sequences</taxon>
        <taxon>metagenomes</taxon>
        <taxon>ecological metagenomes</taxon>
    </lineage>
</organism>
<dbReference type="GO" id="GO:0010181">
    <property type="term" value="F:FMN binding"/>
    <property type="evidence" value="ECO:0007669"/>
    <property type="project" value="InterPro"/>
</dbReference>
<dbReference type="InterPro" id="IPR051793">
    <property type="entry name" value="NADH:flavin_oxidoreductase"/>
</dbReference>
<evidence type="ECO:0000256" key="6">
    <source>
        <dbReference type="ARBA" id="ARBA00022723"/>
    </source>
</evidence>
<gene>
    <name evidence="11" type="ORF">UFOPK3772_00193</name>
</gene>
<dbReference type="Pfam" id="PF13450">
    <property type="entry name" value="NAD_binding_8"/>
    <property type="match status" value="1"/>
</dbReference>
<evidence type="ECO:0000256" key="7">
    <source>
        <dbReference type="ARBA" id="ARBA00023002"/>
    </source>
</evidence>
<evidence type="ECO:0000256" key="2">
    <source>
        <dbReference type="ARBA" id="ARBA00001966"/>
    </source>
</evidence>
<dbReference type="Gene3D" id="3.40.50.720">
    <property type="entry name" value="NAD(P)-binding Rossmann-like Domain"/>
    <property type="match status" value="1"/>
</dbReference>
<sequence length="667" mass="71887">MTTTGLHPISDLLAPATRLSRALEPITVGTMSLPHRLFVPTHGGGAGSLTADDSRFEDLVNYWMARVDDGFAWIGGPTGHVKHVHIPGFEPTGVGALGKEAGIFRHPRFHDRMGSFADRVHAKGAYLGIQLVQQGGMPSAPSSTFSGNLDHRGVHVLRHAEIEWIISEYVESAAIAADAGVDSIEIHANHDDMVEWFLSPLTNKRVDEFGGSYENRLRCLRRIVDGIRERVGRPITLGLRLAMDQYMDGGYEIDECMRFMQSFEADGTIDFFNLDVGGNWGPVSYIQHGMYPEGHWAKMCGEAKEATSLPVLYVGRVVHAETAERIIASGQADMVGLVRALIADPLWLTKNLAGQGESVRPCIALNDCIHRYTLEGLGFGCGTNPQAGRESKPPIEAAEVPVSLLVIGGGPAGMELAATAAERGHRVTLWEAKSELGGRFAIAAQLRSNAPYQDWIDWSTRRLADLDVPTYLGRRAEARSVLDSGADVIAFATGARGRHPGIPGEYLPHVAGADAVILGAARPLGARVLVIAEDDGPAPLSVSDHLASLGHEVTLAFRTPGPSPLVGKYSIGAMLASLDNGGVQILQNARAVEIHPDRVDFAHSYSGRRFTVDGIDSVVLVTGGIGNDALYRAVLPHHPRVHLLGDAFAPRRMTFATRQAFELAMLL</sequence>
<evidence type="ECO:0000256" key="8">
    <source>
        <dbReference type="ARBA" id="ARBA00023004"/>
    </source>
</evidence>
<dbReference type="PANTHER" id="PTHR42917:SF2">
    <property type="entry name" value="2,4-DIENOYL-COA REDUCTASE [(2E)-ENOYL-COA-PRODUCING]"/>
    <property type="match status" value="1"/>
</dbReference>
<evidence type="ECO:0000256" key="1">
    <source>
        <dbReference type="ARBA" id="ARBA00001917"/>
    </source>
</evidence>
<protein>
    <submittedName>
        <fullName evidence="11">Unannotated protein</fullName>
    </submittedName>
</protein>
<evidence type="ECO:0000313" key="11">
    <source>
        <dbReference type="EMBL" id="CAB4929995.1"/>
    </source>
</evidence>
<dbReference type="AlphaFoldDB" id="A0A6J7IGV3"/>